<keyword evidence="5" id="KW-0677">Repeat</keyword>
<evidence type="ECO:0000256" key="5">
    <source>
        <dbReference type="ARBA" id="ARBA00022737"/>
    </source>
</evidence>
<keyword evidence="8" id="KW-1278">Translocase</keyword>
<evidence type="ECO:0000256" key="4">
    <source>
        <dbReference type="ARBA" id="ARBA00022597"/>
    </source>
</evidence>
<comment type="caution">
    <text evidence="11">The sequence shown here is derived from an EMBL/GenBank/DDBJ whole genome shotgun (WGS) entry which is preliminary data.</text>
</comment>
<reference evidence="11 12" key="1">
    <citation type="submission" date="2017-01" db="EMBL/GenBank/DDBJ databases">
        <title>Complete Genome Sequence of Dolosigranulum pigrum isolated from a Patient with interstitial lung disease.</title>
        <authorList>
            <person name="Mukhopadhyay R."/>
            <person name="Joaquin J."/>
            <person name="Hogue R."/>
            <person name="Fitzgerald S."/>
            <person name="Jospin G."/>
            <person name="Eisen J.A."/>
            <person name="Chaturvedi V."/>
        </authorList>
    </citation>
    <scope>NUCLEOTIDE SEQUENCE [LARGE SCALE GENOMIC DNA]</scope>
    <source>
        <strain evidence="11 12">15S00348</strain>
    </source>
</reference>
<dbReference type="PROSITE" id="PS00211">
    <property type="entry name" value="ABC_TRANSPORTER_1"/>
    <property type="match status" value="2"/>
</dbReference>
<protein>
    <submittedName>
        <fullName evidence="11">D-xylose ABC transporter ATP-binding protein</fullName>
    </submittedName>
</protein>
<keyword evidence="7 11" id="KW-0067">ATP-binding</keyword>
<sequence length="492" mass="55003">MNIEMTHIEKSFGSNEVLRDVSFELKEGEVHALMGENGAGKSTLMNILTGLHKKDSGLIKINGSEIIYDNPKEAENNGVSFIHQEMITWPEMKVIDNMFMGKELTSKFSWLNMAKMKKKASNILSELEVNIPLDKTMKALSVGEQQLIEIAKTLMNNAEVIIMDEPTAALTDSEIKVLFRIIRKLKTSGVSIVYISHRMEEIFEICDRVTVMRDGLSIETNLIENTSEKEIVKQMVGRDIDDFYPSQDNRTDDVLLELDNISTDKIKDISFKLHSGEILGFSGLMGAGRTEIARAIFGMDTIQDGNFYLEGKKVNLASPTNAKSYGIGFLTENRKEEGLILDFSVKDNIALTSLGEFSKYGWINTREEEDFVDLLIKRLTVKTENRYLPVKSLSGGNQQKVVFAKWIGSGTRILILDEPTRGVDVGAKREIYNLMNELTERGVGIIMISSDLPEVINISNRVCVVHEGRIAGIVEGTDINEEKIMTLATGGK</sequence>
<evidence type="ECO:0000256" key="6">
    <source>
        <dbReference type="ARBA" id="ARBA00022741"/>
    </source>
</evidence>
<dbReference type="InterPro" id="IPR003593">
    <property type="entry name" value="AAA+_ATPase"/>
</dbReference>
<comment type="subcellular location">
    <subcellularLocation>
        <location evidence="1">Cell membrane</location>
        <topology evidence="1">Peripheral membrane protein</topology>
    </subcellularLocation>
</comment>
<dbReference type="InterPro" id="IPR027417">
    <property type="entry name" value="P-loop_NTPase"/>
</dbReference>
<dbReference type="SUPFAM" id="SSF52540">
    <property type="entry name" value="P-loop containing nucleoside triphosphate hydrolases"/>
    <property type="match status" value="2"/>
</dbReference>
<dbReference type="FunFam" id="3.40.50.300:FF:000127">
    <property type="entry name" value="Ribose import ATP-binding protein RbsA"/>
    <property type="match status" value="1"/>
</dbReference>
<evidence type="ECO:0000256" key="2">
    <source>
        <dbReference type="ARBA" id="ARBA00022448"/>
    </source>
</evidence>
<feature type="domain" description="ABC transporter" evidence="10">
    <location>
        <begin position="3"/>
        <end position="239"/>
    </location>
</feature>
<dbReference type="AlphaFoldDB" id="A0A1S8KQ41"/>
<dbReference type="Proteomes" id="UP000190409">
    <property type="component" value="Unassembled WGS sequence"/>
</dbReference>
<dbReference type="EMBL" id="MUYF01000003">
    <property type="protein sequence ID" value="OOL81822.1"/>
    <property type="molecule type" value="Genomic_DNA"/>
</dbReference>
<dbReference type="PROSITE" id="PS50893">
    <property type="entry name" value="ABC_TRANSPORTER_2"/>
    <property type="match status" value="2"/>
</dbReference>
<evidence type="ECO:0000256" key="3">
    <source>
        <dbReference type="ARBA" id="ARBA00022475"/>
    </source>
</evidence>
<dbReference type="InterPro" id="IPR050107">
    <property type="entry name" value="ABC_carbohydrate_import_ATPase"/>
</dbReference>
<dbReference type="SMART" id="SM00382">
    <property type="entry name" value="AAA"/>
    <property type="match status" value="2"/>
</dbReference>
<evidence type="ECO:0000256" key="8">
    <source>
        <dbReference type="ARBA" id="ARBA00022967"/>
    </source>
</evidence>
<keyword evidence="3" id="KW-1003">Cell membrane</keyword>
<dbReference type="PANTHER" id="PTHR43790:SF3">
    <property type="entry name" value="D-ALLOSE IMPORT ATP-BINDING PROTEIN ALSA-RELATED"/>
    <property type="match status" value="1"/>
</dbReference>
<name>A0A1S8KQ41_9LACT</name>
<evidence type="ECO:0000256" key="7">
    <source>
        <dbReference type="ARBA" id="ARBA00022840"/>
    </source>
</evidence>
<dbReference type="Gene3D" id="3.40.50.300">
    <property type="entry name" value="P-loop containing nucleotide triphosphate hydrolases"/>
    <property type="match status" value="2"/>
</dbReference>
<proteinExistence type="predicted"/>
<dbReference type="GO" id="GO:0016887">
    <property type="term" value="F:ATP hydrolysis activity"/>
    <property type="evidence" value="ECO:0007669"/>
    <property type="project" value="InterPro"/>
</dbReference>
<evidence type="ECO:0000259" key="10">
    <source>
        <dbReference type="PROSITE" id="PS50893"/>
    </source>
</evidence>
<dbReference type="InterPro" id="IPR017871">
    <property type="entry name" value="ABC_transporter-like_CS"/>
</dbReference>
<evidence type="ECO:0000256" key="1">
    <source>
        <dbReference type="ARBA" id="ARBA00004202"/>
    </source>
</evidence>
<accession>A0A1S8KQ41</accession>
<keyword evidence="9" id="KW-0472">Membrane</keyword>
<evidence type="ECO:0000256" key="9">
    <source>
        <dbReference type="ARBA" id="ARBA00023136"/>
    </source>
</evidence>
<evidence type="ECO:0000313" key="12">
    <source>
        <dbReference type="Proteomes" id="UP000190409"/>
    </source>
</evidence>
<dbReference type="GO" id="GO:0005524">
    <property type="term" value="F:ATP binding"/>
    <property type="evidence" value="ECO:0007669"/>
    <property type="project" value="UniProtKB-KW"/>
</dbReference>
<keyword evidence="4" id="KW-0762">Sugar transport</keyword>
<organism evidence="11 12">
    <name type="scientific">Dolosigranulum pigrum</name>
    <dbReference type="NCBI Taxonomy" id="29394"/>
    <lineage>
        <taxon>Bacteria</taxon>
        <taxon>Bacillati</taxon>
        <taxon>Bacillota</taxon>
        <taxon>Bacilli</taxon>
        <taxon>Lactobacillales</taxon>
        <taxon>Carnobacteriaceae</taxon>
        <taxon>Dolosigranulum</taxon>
    </lineage>
</organism>
<gene>
    <name evidence="11" type="ORF">BWX42_09025</name>
</gene>
<dbReference type="CDD" id="cd03216">
    <property type="entry name" value="ABC_Carb_Monos_I"/>
    <property type="match status" value="1"/>
</dbReference>
<dbReference type="Pfam" id="PF00005">
    <property type="entry name" value="ABC_tran"/>
    <property type="match status" value="2"/>
</dbReference>
<dbReference type="InterPro" id="IPR003439">
    <property type="entry name" value="ABC_transporter-like_ATP-bd"/>
</dbReference>
<dbReference type="PANTHER" id="PTHR43790">
    <property type="entry name" value="CARBOHYDRATE TRANSPORT ATP-BINDING PROTEIN MG119-RELATED"/>
    <property type="match status" value="1"/>
</dbReference>
<feature type="domain" description="ABC transporter" evidence="10">
    <location>
        <begin position="249"/>
        <end position="492"/>
    </location>
</feature>
<dbReference type="GO" id="GO:0005886">
    <property type="term" value="C:plasma membrane"/>
    <property type="evidence" value="ECO:0007669"/>
    <property type="project" value="UniProtKB-SubCell"/>
</dbReference>
<keyword evidence="6" id="KW-0547">Nucleotide-binding</keyword>
<keyword evidence="2" id="KW-0813">Transport</keyword>
<evidence type="ECO:0000313" key="11">
    <source>
        <dbReference type="EMBL" id="OOL81822.1"/>
    </source>
</evidence>
<dbReference type="CDD" id="cd03215">
    <property type="entry name" value="ABC_Carb_Monos_II"/>
    <property type="match status" value="1"/>
</dbReference>